<evidence type="ECO:0000256" key="1">
    <source>
        <dbReference type="ARBA" id="ARBA00022614"/>
    </source>
</evidence>
<reference evidence="4" key="1">
    <citation type="submission" date="2025-08" db="UniProtKB">
        <authorList>
            <consortium name="Ensembl"/>
        </authorList>
    </citation>
    <scope>IDENTIFICATION</scope>
</reference>
<dbReference type="GO" id="GO:0005886">
    <property type="term" value="C:plasma membrane"/>
    <property type="evidence" value="ECO:0007669"/>
    <property type="project" value="TreeGrafter"/>
</dbReference>
<evidence type="ECO:0000313" key="5">
    <source>
        <dbReference type="Proteomes" id="UP000694523"/>
    </source>
</evidence>
<proteinExistence type="predicted"/>
<dbReference type="SUPFAM" id="SSF52058">
    <property type="entry name" value="L domain-like"/>
    <property type="match status" value="1"/>
</dbReference>
<dbReference type="InterPro" id="IPR001611">
    <property type="entry name" value="Leu-rich_rpt"/>
</dbReference>
<sequence length="185" mass="20887">MAIKRLKKLYFICIKEEIMEPTIMYFLLLNCALIVGGFDQDKAVCTKRHLTEVPTDIPPSVKSIDLSKNNFNKIQVANFTHFPNLTSLDLTLNSISLIGKRSFSKLVSLQQLTLSRNNLVHLQDDVFDGLSKLLHLRLDSNKIQAVAPNAFRSLSSLTLLELSRNKLKKIARVNLAHATAQRLDD</sequence>
<dbReference type="SMART" id="SM00369">
    <property type="entry name" value="LRR_TYP"/>
    <property type="match status" value="4"/>
</dbReference>
<dbReference type="Pfam" id="PF13855">
    <property type="entry name" value="LRR_8"/>
    <property type="match status" value="1"/>
</dbReference>
<dbReference type="InterPro" id="IPR050541">
    <property type="entry name" value="LRR_TM_domain-containing"/>
</dbReference>
<keyword evidence="1" id="KW-0433">Leucine-rich repeat</keyword>
<name>A0A8C6WHD2_9GOBI</name>
<dbReference type="Proteomes" id="UP000694523">
    <property type="component" value="Unplaced"/>
</dbReference>
<dbReference type="Ensembl" id="ENSNMLT00000008007.1">
    <property type="protein sequence ID" value="ENSNMLP00000007024.1"/>
    <property type="gene ID" value="ENSNMLG00000005075.1"/>
</dbReference>
<dbReference type="PANTHER" id="PTHR24369:SF210">
    <property type="entry name" value="CHAOPTIN-RELATED"/>
    <property type="match status" value="1"/>
</dbReference>
<evidence type="ECO:0000313" key="4">
    <source>
        <dbReference type="Ensembl" id="ENSNMLP00000007024.1"/>
    </source>
</evidence>
<organism evidence="4 5">
    <name type="scientific">Neogobius melanostomus</name>
    <name type="common">round goby</name>
    <dbReference type="NCBI Taxonomy" id="47308"/>
    <lineage>
        <taxon>Eukaryota</taxon>
        <taxon>Metazoa</taxon>
        <taxon>Chordata</taxon>
        <taxon>Craniata</taxon>
        <taxon>Vertebrata</taxon>
        <taxon>Euteleostomi</taxon>
        <taxon>Actinopterygii</taxon>
        <taxon>Neopterygii</taxon>
        <taxon>Teleostei</taxon>
        <taxon>Neoteleostei</taxon>
        <taxon>Acanthomorphata</taxon>
        <taxon>Gobiaria</taxon>
        <taxon>Gobiiformes</taxon>
        <taxon>Gobioidei</taxon>
        <taxon>Gobiidae</taxon>
        <taxon>Benthophilinae</taxon>
        <taxon>Neogobiini</taxon>
        <taxon>Neogobius</taxon>
    </lineage>
</organism>
<evidence type="ECO:0000256" key="2">
    <source>
        <dbReference type="ARBA" id="ARBA00022729"/>
    </source>
</evidence>
<keyword evidence="2" id="KW-0732">Signal</keyword>
<dbReference type="InterPro" id="IPR032675">
    <property type="entry name" value="LRR_dom_sf"/>
</dbReference>
<keyword evidence="3" id="KW-0677">Repeat</keyword>
<dbReference type="PANTHER" id="PTHR24369">
    <property type="entry name" value="ANTIGEN BSP, PUTATIVE-RELATED"/>
    <property type="match status" value="1"/>
</dbReference>
<dbReference type="InterPro" id="IPR003591">
    <property type="entry name" value="Leu-rich_rpt_typical-subtyp"/>
</dbReference>
<protein>
    <submittedName>
        <fullName evidence="4">Uncharacterized protein</fullName>
    </submittedName>
</protein>
<evidence type="ECO:0000256" key="3">
    <source>
        <dbReference type="ARBA" id="ARBA00022737"/>
    </source>
</evidence>
<accession>A0A8C6WHD2</accession>
<dbReference type="AlphaFoldDB" id="A0A8C6WHD2"/>
<keyword evidence="5" id="KW-1185">Reference proteome</keyword>
<dbReference type="Gene3D" id="3.80.10.10">
    <property type="entry name" value="Ribonuclease Inhibitor"/>
    <property type="match status" value="1"/>
</dbReference>
<reference evidence="4" key="2">
    <citation type="submission" date="2025-09" db="UniProtKB">
        <authorList>
            <consortium name="Ensembl"/>
        </authorList>
    </citation>
    <scope>IDENTIFICATION</scope>
</reference>